<dbReference type="Gene3D" id="1.10.287.70">
    <property type="match status" value="1"/>
</dbReference>
<proteinExistence type="predicted"/>
<gene>
    <name evidence="3" type="ORF">PEVE_00030288</name>
</gene>
<feature type="domain" description="Fibronectin type-III" evidence="2">
    <location>
        <begin position="1440"/>
        <end position="1541"/>
    </location>
</feature>
<protein>
    <recommendedName>
        <fullName evidence="2">Fibronectin type-III domain-containing protein</fullName>
    </recommendedName>
</protein>
<feature type="domain" description="Fibronectin type-III" evidence="2">
    <location>
        <begin position="829"/>
        <end position="927"/>
    </location>
</feature>
<dbReference type="PANTHER" id="PTHR46957">
    <property type="entry name" value="CYTOKINE RECEPTOR"/>
    <property type="match status" value="1"/>
</dbReference>
<feature type="transmembrane region" description="Helical" evidence="1">
    <location>
        <begin position="1660"/>
        <end position="1689"/>
    </location>
</feature>
<dbReference type="InterPro" id="IPR036116">
    <property type="entry name" value="FN3_sf"/>
</dbReference>
<feature type="domain" description="Fibronectin type-III" evidence="2">
    <location>
        <begin position="328"/>
        <end position="422"/>
    </location>
</feature>
<feature type="domain" description="Fibronectin type-III" evidence="2">
    <location>
        <begin position="427"/>
        <end position="522"/>
    </location>
</feature>
<dbReference type="Gene3D" id="2.60.40.10">
    <property type="entry name" value="Immunoglobulins"/>
    <property type="match status" value="15"/>
</dbReference>
<feature type="domain" description="Fibronectin type-III" evidence="2">
    <location>
        <begin position="225"/>
        <end position="323"/>
    </location>
</feature>
<keyword evidence="1" id="KW-0812">Transmembrane</keyword>
<dbReference type="Proteomes" id="UP001159427">
    <property type="component" value="Unassembled WGS sequence"/>
</dbReference>
<dbReference type="EMBL" id="CALNXI010000428">
    <property type="protein sequence ID" value="CAH3026954.1"/>
    <property type="molecule type" value="Genomic_DNA"/>
</dbReference>
<evidence type="ECO:0000313" key="4">
    <source>
        <dbReference type="Proteomes" id="UP001159427"/>
    </source>
</evidence>
<feature type="domain" description="Fibronectin type-III" evidence="2">
    <location>
        <begin position="729"/>
        <end position="824"/>
    </location>
</feature>
<feature type="transmembrane region" description="Helical" evidence="1">
    <location>
        <begin position="1701"/>
        <end position="1722"/>
    </location>
</feature>
<feature type="domain" description="Fibronectin type-III" evidence="2">
    <location>
        <begin position="630"/>
        <end position="724"/>
    </location>
</feature>
<dbReference type="PROSITE" id="PS50853">
    <property type="entry name" value="FN3"/>
    <property type="match status" value="15"/>
</dbReference>
<comment type="caution">
    <text evidence="3">The sequence shown here is derived from an EMBL/GenBank/DDBJ whole genome shotgun (WGS) entry which is preliminary data.</text>
</comment>
<dbReference type="InterPro" id="IPR003961">
    <property type="entry name" value="FN3_dom"/>
</dbReference>
<dbReference type="Pfam" id="PF00041">
    <property type="entry name" value="fn3"/>
    <property type="match status" value="11"/>
</dbReference>
<reference evidence="3 4" key="1">
    <citation type="submission" date="2022-05" db="EMBL/GenBank/DDBJ databases">
        <authorList>
            <consortium name="Genoscope - CEA"/>
            <person name="William W."/>
        </authorList>
    </citation>
    <scope>NUCLEOTIDE SEQUENCE [LARGE SCALE GENOMIC DNA]</scope>
</reference>
<keyword evidence="4" id="KW-1185">Reference proteome</keyword>
<dbReference type="SMART" id="SM00060">
    <property type="entry name" value="FN3"/>
    <property type="match status" value="15"/>
</dbReference>
<evidence type="ECO:0000313" key="3">
    <source>
        <dbReference type="EMBL" id="CAH3026954.1"/>
    </source>
</evidence>
<feature type="transmembrane region" description="Helical" evidence="1">
    <location>
        <begin position="1912"/>
        <end position="1935"/>
    </location>
</feature>
<feature type="domain" description="Fibronectin type-III" evidence="2">
    <location>
        <begin position="125"/>
        <end position="220"/>
    </location>
</feature>
<feature type="domain" description="Fibronectin type-III" evidence="2">
    <location>
        <begin position="25"/>
        <end position="121"/>
    </location>
</feature>
<keyword evidence="1" id="KW-1133">Transmembrane helix</keyword>
<feature type="domain" description="Fibronectin type-III" evidence="2">
    <location>
        <begin position="1131"/>
        <end position="1224"/>
    </location>
</feature>
<accession>A0ABN8MC20</accession>
<feature type="domain" description="Fibronectin type-III" evidence="2">
    <location>
        <begin position="527"/>
        <end position="625"/>
    </location>
</feature>
<dbReference type="InterPro" id="IPR013783">
    <property type="entry name" value="Ig-like_fold"/>
</dbReference>
<organism evidence="3 4">
    <name type="scientific">Porites evermanni</name>
    <dbReference type="NCBI Taxonomy" id="104178"/>
    <lineage>
        <taxon>Eukaryota</taxon>
        <taxon>Metazoa</taxon>
        <taxon>Cnidaria</taxon>
        <taxon>Anthozoa</taxon>
        <taxon>Hexacorallia</taxon>
        <taxon>Scleractinia</taxon>
        <taxon>Fungiina</taxon>
        <taxon>Poritidae</taxon>
        <taxon>Porites</taxon>
    </lineage>
</organism>
<dbReference type="CDD" id="cd00063">
    <property type="entry name" value="FN3"/>
    <property type="match status" value="15"/>
</dbReference>
<dbReference type="PANTHER" id="PTHR46957:SF3">
    <property type="entry name" value="CYTOKINE RECEPTOR"/>
    <property type="match status" value="1"/>
</dbReference>
<evidence type="ECO:0000259" key="2">
    <source>
        <dbReference type="PROSITE" id="PS50853"/>
    </source>
</evidence>
<dbReference type="SUPFAM" id="SSF81324">
    <property type="entry name" value="Voltage-gated potassium channels"/>
    <property type="match status" value="1"/>
</dbReference>
<name>A0ABN8MC20_9CNID</name>
<dbReference type="SUPFAM" id="SSF49265">
    <property type="entry name" value="Fibronectin type III"/>
    <property type="match status" value="8"/>
</dbReference>
<dbReference type="InterPro" id="IPR050713">
    <property type="entry name" value="RTP_Phos/Ushers"/>
</dbReference>
<feature type="domain" description="Fibronectin type-III" evidence="2">
    <location>
        <begin position="1331"/>
        <end position="1435"/>
    </location>
</feature>
<evidence type="ECO:0000256" key="1">
    <source>
        <dbReference type="SAM" id="Phobius"/>
    </source>
</evidence>
<feature type="domain" description="Fibronectin type-III" evidence="2">
    <location>
        <begin position="932"/>
        <end position="1026"/>
    </location>
</feature>
<dbReference type="InterPro" id="IPR013099">
    <property type="entry name" value="K_chnl_dom"/>
</dbReference>
<feature type="transmembrane region" description="Helical" evidence="1">
    <location>
        <begin position="1734"/>
        <end position="1759"/>
    </location>
</feature>
<keyword evidence="1" id="KW-0472">Membrane</keyword>
<feature type="domain" description="Fibronectin type-III" evidence="2">
    <location>
        <begin position="1031"/>
        <end position="1127"/>
    </location>
</feature>
<dbReference type="Pfam" id="PF07885">
    <property type="entry name" value="Ion_trans_2"/>
    <property type="match status" value="1"/>
</dbReference>
<sequence length="2015" mass="225911">MTSKGYGNISANVSLRTLGTAPGHPPVPVEMSNTSSTSLNVTWGVVPPAYHHGEVAGYHIFLMETGNRWVDFASRAFSLGENSTEFTGLKKFTSYTAYVRAYSLFGEGPFDIVIALTDEDIPSQAPADVKLFNTSSTSLKAVWDPVPECCRHGIILGYRLFLKDNTSALSVRNETTTAGQYEFEFSSLFKFYAYSFSILAFTIKGDGPSSEEVVAMTEEDVPITSPFNVSGQNTSAWSLLVEWHFDDNVRHVLGVLLGYLVYYRNINDSAASWESQYVWGPLMRQTEISGLEEYRDYNITITAFTRIGEGVRSPFIVTRTDEHIPRAPPTDVTGINTSSTSLRVNWGEVPFADQLGIIRGYRVLLWRTNQSEQILQNVTVASRNFSFMGLEKYTNYSIQVSAFTIKGEGTQSEPIVVITDEDVPSQGPADVQLSNTSSTSLKAVWGRVLQCCRHGIIRGYRLFLKDNSTTAIVSNGTVTAGQYEFEFPSLLKYYAYSVTVLAFTVKGDGALSKDVVTMTDEDVPITSPFNVSGQNTSAWSLLVEWDFDDYVRHVLGVLRGYRVYYRNINDSAASWESQYVWGPLMRQTEISGLEEYRDYNITITAFTRIGEGVRSPFVVTRTDEHIPRAPPSDVTGINTSSTSLRVNWGEVPFSDQLGIIRGYRVLLWRTNQSEQILQNVTVASRNVSFMGLEKYTNYSTQVSAFTVKGEGNKSEPIVVITDEDVPSQGPVDVQLFNTSSTSLKAVWGRVLQCCRHGIIRGYRLFLKDNSSTVIVSNGTVTAGQYEFEFPSLLKYYAHSVSVLAFTVKGDGALSKEVVAMTEEDVPITSPFNVSGQNTSAWSLLVEWHFDDNVRHVLGVLLGYRVYYRNINDSVASWESQYVWGPLMRQTEISGLEEHRDYNITITAFTRIGEGVTSPFVVTRTDEHIPRAPPSDVTGINTSSTSLRVNWGEVPFSDQLGIIRGYRVLLWRTNDSEHILQNVTVLSRNISFMGLEKFTNYSIQVSAFTIKGEGNQSEAIVVITGEDVPTWTPTSLAAWNTSSTSILLSWQPLADWYYLHGILRGYLISYSRVDGLLSKENVSTSSSSLSLELTGLDEYVEYRLEVRAFTVKGSGPYAYINCITEQDAPGASPQNVYGFNISKHDMRVFWEEVPYRDVNGIILGYRVFFSSTVDEVFNQTVDFPGTSTTLNFLKPYSFYTIQVLAFTVKGDGPKSPLIIVRTEEEAPQVYPWNVTGFNVSSTAIYIQWSPIPPELVAGVLREYRIVLDELTYDNVPIRRHTIRLSSDNLFVNLTGLAKYRNYTIELQGISKFFGVSSPPIIVITDEDVPNVPPHNVSSTNTSSTSLMINWQPIPRIDVNGILLGYRVFYHEKITARRRRRAIQSHNETVRVLPPNATSVEIFNLKKFTNYSFRIVGFTSKGEGKISQTFNVSTDEDVPSKAPVDLSAVNSSGPYSIIVSWKPVPDCFVHGILRGYRVLYKLLTIAEESVQAKTVIKTTDEKTLTTTLEGLENYGVYDIRVLAFTIKGDGTVSQSIAAETCRCPNIFTTNWYSIGPYMTRQGSSFEGPIPFILDGAAKTCCPQCRNGLNATIDYEHDKNGVAAEKTSMLTSKKIENEAEMSFPIEGYQGQNAYGIYRYVPLMESGGVALVGTLPTIEENTSFMIMVGTTCFPMALLAFLMIMIAGWVIWFLESGTNSKEFQRQFTKGLWGGFWWAYITCTTLGYGDKVPRSFLGRLFAIAWTLFGLVLMTLLLADITNALISYSMQRSVNKKVYGAKIGAIQSTPEFRLGIRKVANMNPVKEYHTYAELNNGLDKKEVEAALIDLYVVSNHKELSSNPNLRVFKIFDYKKTFGVVLAGPAMKQEKCFLEFVRLNKGDISHKIEQTVKTASTHDASIAQELSGGLIDTSALYFRYFLFGSCLLFFIACLCGFVYQIYWTKKQRSSTASAKKRLTDIRMELQHEVDEFYKRIHEIVNEHMETHIKERRNFRKRRSGKLLYFDPIVTTSMRSFNTNSSYA</sequence>
<feature type="domain" description="Fibronectin type-III" evidence="2">
    <location>
        <begin position="1229"/>
        <end position="1326"/>
    </location>
</feature>